<keyword evidence="1" id="KW-0472">Membrane</keyword>
<feature type="transmembrane region" description="Helical" evidence="1">
    <location>
        <begin position="80"/>
        <end position="98"/>
    </location>
</feature>
<keyword evidence="1" id="KW-1133">Transmembrane helix</keyword>
<comment type="caution">
    <text evidence="2">The sequence shown here is derived from an EMBL/GenBank/DDBJ whole genome shotgun (WGS) entry which is preliminary data.</text>
</comment>
<dbReference type="RefSeq" id="WP_138349233.1">
    <property type="nucleotide sequence ID" value="NZ_SROY01000005.1"/>
</dbReference>
<dbReference type="EMBL" id="SROY01000005">
    <property type="protein sequence ID" value="TLX21030.1"/>
    <property type="molecule type" value="Genomic_DNA"/>
</dbReference>
<dbReference type="InterPro" id="IPR018643">
    <property type="entry name" value="DUF2069_membrane"/>
</dbReference>
<dbReference type="Pfam" id="PF09842">
    <property type="entry name" value="DUF2069"/>
    <property type="match status" value="1"/>
</dbReference>
<sequence>MNAPRYLAVALGALAALFVGWSATRAEALPGLLVFALPPALLAITALRGWHRAGFTAALLALLWFSHGVMLAWAEPAQRLFALAEAALALLIVHAACLPGMRARRERRQPPE</sequence>
<feature type="transmembrane region" description="Helical" evidence="1">
    <location>
        <begin position="32"/>
        <end position="50"/>
    </location>
</feature>
<accession>A0A5R9PEL4</accession>
<dbReference type="Proteomes" id="UP000308508">
    <property type="component" value="Unassembled WGS sequence"/>
</dbReference>
<evidence type="ECO:0000313" key="3">
    <source>
        <dbReference type="Proteomes" id="UP000308508"/>
    </source>
</evidence>
<name>A0A5R9PEL4_9GAMM</name>
<reference evidence="2 3" key="1">
    <citation type="submission" date="2019-04" db="EMBL/GenBank/DDBJ databases">
        <authorList>
            <person name="Grouzdev D.S."/>
            <person name="Nazina T.N."/>
        </authorList>
    </citation>
    <scope>NUCLEOTIDE SEQUENCE [LARGE SCALE GENOMIC DNA]</scope>
    <source>
        <strain evidence="2 3">SHC 3-19</strain>
    </source>
</reference>
<dbReference type="STRING" id="1123377.GCA_000423885_00547"/>
<gene>
    <name evidence="2" type="ORF">E5S66_10905</name>
</gene>
<dbReference type="AlphaFoldDB" id="A0A5R9PEL4"/>
<keyword evidence="3" id="KW-1185">Reference proteome</keyword>
<keyword evidence="1" id="KW-0812">Transmembrane</keyword>
<protein>
    <submittedName>
        <fullName evidence="2">DUF2069 domain-containing protein</fullName>
    </submittedName>
</protein>
<organism evidence="2 3">
    <name type="scientific">Thermomonas fusca</name>
    <dbReference type="NCBI Taxonomy" id="215690"/>
    <lineage>
        <taxon>Bacteria</taxon>
        <taxon>Pseudomonadati</taxon>
        <taxon>Pseudomonadota</taxon>
        <taxon>Gammaproteobacteria</taxon>
        <taxon>Lysobacterales</taxon>
        <taxon>Lysobacteraceae</taxon>
        <taxon>Thermomonas</taxon>
    </lineage>
</organism>
<evidence type="ECO:0000313" key="2">
    <source>
        <dbReference type="EMBL" id="TLX21030.1"/>
    </source>
</evidence>
<evidence type="ECO:0000256" key="1">
    <source>
        <dbReference type="SAM" id="Phobius"/>
    </source>
</evidence>
<feature type="transmembrane region" description="Helical" evidence="1">
    <location>
        <begin position="57"/>
        <end position="74"/>
    </location>
</feature>
<proteinExistence type="predicted"/>